<accession>A0AAW9JQE2</accession>
<evidence type="ECO:0000259" key="1">
    <source>
        <dbReference type="Pfam" id="PF02558"/>
    </source>
</evidence>
<comment type="caution">
    <text evidence="2">The sequence shown here is derived from an EMBL/GenBank/DDBJ whole genome shotgun (WGS) entry which is preliminary data.</text>
</comment>
<name>A0AAW9JQE2_CARML</name>
<dbReference type="RefSeq" id="WP_201731124.1">
    <property type="nucleotide sequence ID" value="NZ_CAJGUR010000027.1"/>
</dbReference>
<dbReference type="InterPro" id="IPR036291">
    <property type="entry name" value="NAD(P)-bd_dom_sf"/>
</dbReference>
<feature type="domain" description="Ketopantoate reductase N-terminal" evidence="1">
    <location>
        <begin position="3"/>
        <end position="124"/>
    </location>
</feature>
<reference evidence="2" key="1">
    <citation type="submission" date="2023-08" db="EMBL/GenBank/DDBJ databases">
        <title>Genomic characterization of piscicolin 126 produced by Carnobacterium maltaromaticum CM22 strain isolated from salmon (Salmo salar).</title>
        <authorList>
            <person name="Gonzalez-Gragera E."/>
            <person name="Garcia-Lopez J.D."/>
            <person name="Teso-Perez C."/>
            <person name="Gimenez-Hernandez I."/>
            <person name="Peralta-Sanchez J.M."/>
            <person name="Valdivia E."/>
            <person name="Montalban-Lopez M."/>
            <person name="Martin-Platero A.M."/>
            <person name="Banos A."/>
            <person name="Martinez-Bueno M."/>
        </authorList>
    </citation>
    <scope>NUCLEOTIDE SEQUENCE</scope>
    <source>
        <strain evidence="2">CM22</strain>
    </source>
</reference>
<sequence>MRILIFGAGTIGLSYAWLLSDKHDVSVYVRPEKQENAYETYSISAQDLRKEKSYAFKFSPNLVTDLTGEYDLIIVTVNRCQLLKSLPILKTNKKNANILFMLNHWDITTEIEKYFTKEEYLLGFPSQVGGGKQDDKLDIVVFTEGTILGIQTPEQKKLIYDYKEEFEAADLHVTIQEHLVDWLKVHYLQLAIRAGAILKAGGFEAFSTNSKAISEMIVACREGLKVCEASGVATKKLLPARIFYYPKAIVTPFMKHLFQNNETTKLIEYYMQNGLSEWIYGYQEVLKAGEDLMIPMPTWRSYEAYVADYISQHPKLEAVLQK</sequence>
<dbReference type="EMBL" id="JAVBVO010000002">
    <property type="protein sequence ID" value="MDZ5757793.1"/>
    <property type="molecule type" value="Genomic_DNA"/>
</dbReference>
<gene>
    <name evidence="2" type="ORF">RAK27_03895</name>
</gene>
<dbReference type="InterPro" id="IPR013332">
    <property type="entry name" value="KPR_N"/>
</dbReference>
<dbReference type="Proteomes" id="UP001290462">
    <property type="component" value="Unassembled WGS sequence"/>
</dbReference>
<dbReference type="Pfam" id="PF02558">
    <property type="entry name" value="ApbA"/>
    <property type="match status" value="1"/>
</dbReference>
<dbReference type="SUPFAM" id="SSF51735">
    <property type="entry name" value="NAD(P)-binding Rossmann-fold domains"/>
    <property type="match status" value="1"/>
</dbReference>
<proteinExistence type="predicted"/>
<evidence type="ECO:0000313" key="3">
    <source>
        <dbReference type="Proteomes" id="UP001290462"/>
    </source>
</evidence>
<organism evidence="2 3">
    <name type="scientific">Carnobacterium maltaromaticum</name>
    <name type="common">Carnobacterium piscicola</name>
    <dbReference type="NCBI Taxonomy" id="2751"/>
    <lineage>
        <taxon>Bacteria</taxon>
        <taxon>Bacillati</taxon>
        <taxon>Bacillota</taxon>
        <taxon>Bacilli</taxon>
        <taxon>Lactobacillales</taxon>
        <taxon>Carnobacteriaceae</taxon>
        <taxon>Carnobacterium</taxon>
    </lineage>
</organism>
<evidence type="ECO:0000313" key="2">
    <source>
        <dbReference type="EMBL" id="MDZ5757793.1"/>
    </source>
</evidence>
<dbReference type="AlphaFoldDB" id="A0AAW9JQE2"/>
<dbReference type="Gene3D" id="3.40.50.720">
    <property type="entry name" value="NAD(P)-binding Rossmann-like Domain"/>
    <property type="match status" value="1"/>
</dbReference>
<protein>
    <submittedName>
        <fullName evidence="2">2-dehydropantoate 2-reductase N-terminal domain-containing protein</fullName>
    </submittedName>
</protein>